<dbReference type="Gene3D" id="3.30.565.10">
    <property type="entry name" value="Histidine kinase-like ATPase, C-terminal domain"/>
    <property type="match status" value="1"/>
</dbReference>
<evidence type="ECO:0000313" key="8">
    <source>
        <dbReference type="EMBL" id="ACL64858.1"/>
    </source>
</evidence>
<reference evidence="8" key="1">
    <citation type="submission" date="2009-01" db="EMBL/GenBank/DDBJ databases">
        <title>Complete sequence of Anaeromyxobacter dehalogenans 2CP-1.</title>
        <authorList>
            <consortium name="US DOE Joint Genome Institute"/>
            <person name="Lucas S."/>
            <person name="Copeland A."/>
            <person name="Lapidus A."/>
            <person name="Glavina del Rio T."/>
            <person name="Dalin E."/>
            <person name="Tice H."/>
            <person name="Bruce D."/>
            <person name="Goodwin L."/>
            <person name="Pitluck S."/>
            <person name="Saunders E."/>
            <person name="Brettin T."/>
            <person name="Detter J.C."/>
            <person name="Han C."/>
            <person name="Larimer F."/>
            <person name="Land M."/>
            <person name="Hauser L."/>
            <person name="Kyrpides N."/>
            <person name="Ovchinnikova G."/>
            <person name="Beliaev A.S."/>
            <person name="Richardson P."/>
        </authorList>
    </citation>
    <scope>NUCLEOTIDE SEQUENCE</scope>
    <source>
        <strain evidence="8">2CP-1</strain>
    </source>
</reference>
<evidence type="ECO:0000256" key="2">
    <source>
        <dbReference type="ARBA" id="ARBA00012438"/>
    </source>
</evidence>
<dbReference type="PANTHER" id="PTHR44936:SF10">
    <property type="entry name" value="SENSOR PROTEIN RSTB"/>
    <property type="match status" value="1"/>
</dbReference>
<dbReference type="CDD" id="cd00075">
    <property type="entry name" value="HATPase"/>
    <property type="match status" value="1"/>
</dbReference>
<name>B8J503_ANAD2</name>
<dbReference type="GO" id="GO:0005524">
    <property type="term" value="F:ATP binding"/>
    <property type="evidence" value="ECO:0007669"/>
    <property type="project" value="UniProtKB-KW"/>
</dbReference>
<dbReference type="SMART" id="SM00387">
    <property type="entry name" value="HATPase_c"/>
    <property type="match status" value="1"/>
</dbReference>
<accession>B8J503</accession>
<evidence type="ECO:0000256" key="1">
    <source>
        <dbReference type="ARBA" id="ARBA00000085"/>
    </source>
</evidence>
<evidence type="ECO:0000256" key="3">
    <source>
        <dbReference type="ARBA" id="ARBA00022679"/>
    </source>
</evidence>
<dbReference type="KEGG" id="acp:A2cp1_1514"/>
<keyword evidence="5 8" id="KW-0418">Kinase</keyword>
<proteinExistence type="predicted"/>
<dbReference type="PRINTS" id="PR00344">
    <property type="entry name" value="BCTRLSENSOR"/>
</dbReference>
<feature type="domain" description="Histidine kinase" evidence="7">
    <location>
        <begin position="166"/>
        <end position="377"/>
    </location>
</feature>
<dbReference type="EC" id="2.7.13.3" evidence="2"/>
<comment type="catalytic activity">
    <reaction evidence="1">
        <text>ATP + protein L-histidine = ADP + protein N-phospho-L-histidine.</text>
        <dbReference type="EC" id="2.7.13.3"/>
    </reaction>
</comment>
<dbReference type="PANTHER" id="PTHR44936">
    <property type="entry name" value="SENSOR PROTEIN CREC"/>
    <property type="match status" value="1"/>
</dbReference>
<dbReference type="InterPro" id="IPR050980">
    <property type="entry name" value="2C_sensor_his_kinase"/>
</dbReference>
<sequence length="377" mass="39863">MLQRGPGGVSVLHEFLTQHRDAIIERARARVAARRVPVPSQFELTEGVPAFLTQLAELLRDEVHPARSVTVPTTSGRAHEAMGATADRQGDDLLRAGLTVAQVVEGYGDVCQAITEYASELKAPISLDEYHTLNLCLDVATARAVSAFSASRDRRTATQETERLGVLAHEMRNLLSTAMLSYQALKSGGVGVDGSTGAVLGRSLRGLRNLIDRSLTEVRLAATLRNPERVDLAEFIEELEVSAALDATAKGLALEVPAVEPGVAVNVDRPLLASAVANLVQNAIKFTPSGGRVSLTGHRNATHALIEVEDECGGLPEGRAETMFQPFARGGTDAGPPGLGLGLKISRDAVLANGGQIQVRNLPGKGCVFSIALPPVE</sequence>
<dbReference type="SUPFAM" id="SSF55874">
    <property type="entry name" value="ATPase domain of HSP90 chaperone/DNA topoisomerase II/histidine kinase"/>
    <property type="match status" value="1"/>
</dbReference>
<dbReference type="AlphaFoldDB" id="B8J503"/>
<gene>
    <name evidence="8" type="ordered locus">A2cp1_1514</name>
</gene>
<evidence type="ECO:0000256" key="5">
    <source>
        <dbReference type="ARBA" id="ARBA00022777"/>
    </source>
</evidence>
<evidence type="ECO:0000256" key="6">
    <source>
        <dbReference type="ARBA" id="ARBA00022840"/>
    </source>
</evidence>
<dbReference type="InterPro" id="IPR003594">
    <property type="entry name" value="HATPase_dom"/>
</dbReference>
<dbReference type="PROSITE" id="PS50109">
    <property type="entry name" value="HIS_KIN"/>
    <property type="match status" value="1"/>
</dbReference>
<organism evidence="8 9">
    <name type="scientific">Anaeromyxobacter dehalogenans (strain ATCC BAA-258 / DSM 21875 / 2CP-1)</name>
    <dbReference type="NCBI Taxonomy" id="455488"/>
    <lineage>
        <taxon>Bacteria</taxon>
        <taxon>Pseudomonadati</taxon>
        <taxon>Myxococcota</taxon>
        <taxon>Myxococcia</taxon>
        <taxon>Myxococcales</taxon>
        <taxon>Cystobacterineae</taxon>
        <taxon>Anaeromyxobacteraceae</taxon>
        <taxon>Anaeromyxobacter</taxon>
    </lineage>
</organism>
<dbReference type="EMBL" id="CP001359">
    <property type="protein sequence ID" value="ACL64858.1"/>
    <property type="molecule type" value="Genomic_DNA"/>
</dbReference>
<keyword evidence="3" id="KW-0808">Transferase</keyword>
<dbReference type="Pfam" id="PF02518">
    <property type="entry name" value="HATPase_c"/>
    <property type="match status" value="1"/>
</dbReference>
<dbReference type="InterPro" id="IPR036890">
    <property type="entry name" value="HATPase_C_sf"/>
</dbReference>
<evidence type="ECO:0000259" key="7">
    <source>
        <dbReference type="PROSITE" id="PS50109"/>
    </source>
</evidence>
<keyword evidence="6" id="KW-0067">ATP-binding</keyword>
<keyword evidence="4" id="KW-0547">Nucleotide-binding</keyword>
<keyword evidence="9" id="KW-1185">Reference proteome</keyword>
<dbReference type="GO" id="GO:0004673">
    <property type="term" value="F:protein histidine kinase activity"/>
    <property type="evidence" value="ECO:0007669"/>
    <property type="project" value="UniProtKB-EC"/>
</dbReference>
<dbReference type="InterPro" id="IPR005467">
    <property type="entry name" value="His_kinase_dom"/>
</dbReference>
<dbReference type="HOGENOM" id="CLU_773111_0_0_7"/>
<protein>
    <recommendedName>
        <fullName evidence="2">histidine kinase</fullName>
        <ecNumber evidence="2">2.7.13.3</ecNumber>
    </recommendedName>
</protein>
<evidence type="ECO:0000256" key="4">
    <source>
        <dbReference type="ARBA" id="ARBA00022741"/>
    </source>
</evidence>
<evidence type="ECO:0000313" key="9">
    <source>
        <dbReference type="Proteomes" id="UP000007089"/>
    </source>
</evidence>
<dbReference type="Proteomes" id="UP000007089">
    <property type="component" value="Chromosome"/>
</dbReference>
<dbReference type="InterPro" id="IPR004358">
    <property type="entry name" value="Sig_transdc_His_kin-like_C"/>
</dbReference>